<organism evidence="1">
    <name type="scientific">Timema genevievae</name>
    <name type="common">Walking stick</name>
    <dbReference type="NCBI Taxonomy" id="629358"/>
    <lineage>
        <taxon>Eukaryota</taxon>
        <taxon>Metazoa</taxon>
        <taxon>Ecdysozoa</taxon>
        <taxon>Arthropoda</taxon>
        <taxon>Hexapoda</taxon>
        <taxon>Insecta</taxon>
        <taxon>Pterygota</taxon>
        <taxon>Neoptera</taxon>
        <taxon>Polyneoptera</taxon>
        <taxon>Phasmatodea</taxon>
        <taxon>Timematodea</taxon>
        <taxon>Timematoidea</taxon>
        <taxon>Timematidae</taxon>
        <taxon>Timema</taxon>
    </lineage>
</organism>
<evidence type="ECO:0000313" key="1">
    <source>
        <dbReference type="EMBL" id="CAD7589005.1"/>
    </source>
</evidence>
<dbReference type="EMBL" id="OE839931">
    <property type="protein sequence ID" value="CAD7589005.1"/>
    <property type="molecule type" value="Genomic_DNA"/>
</dbReference>
<reference evidence="1" key="1">
    <citation type="submission" date="2020-11" db="EMBL/GenBank/DDBJ databases">
        <authorList>
            <person name="Tran Van P."/>
        </authorList>
    </citation>
    <scope>NUCLEOTIDE SEQUENCE</scope>
</reference>
<sequence>MKYWTAVKSSYFSLYLLRKNIQDCARFNENGLFQKDTQMVSSRIIQIDLNNQILPKIDKDQNKLSCNFITYIRLKKIELKFFVIFFKRCNIEIGNMCRFENLKHNGHQRYLILQKYIEKKVAFLFDKEHYNQLSISETSI</sequence>
<proteinExistence type="predicted"/>
<gene>
    <name evidence="1" type="ORF">TGEB3V08_LOCUS3013</name>
</gene>
<protein>
    <submittedName>
        <fullName evidence="1">Uncharacterized protein</fullName>
    </submittedName>
</protein>
<accession>A0A7R9JT58</accession>
<name>A0A7R9JT58_TIMGE</name>
<dbReference type="AlphaFoldDB" id="A0A7R9JT58"/>